<evidence type="ECO:0000313" key="6">
    <source>
        <dbReference type="Proteomes" id="UP000289555"/>
    </source>
</evidence>
<name>A0ABN5WU87_9GAMM</name>
<dbReference type="InterPro" id="IPR000914">
    <property type="entry name" value="SBP_5_dom"/>
</dbReference>
<protein>
    <recommendedName>
        <fullName evidence="4">Solute-binding protein family 5 domain-containing protein</fullName>
    </recommendedName>
</protein>
<dbReference type="Proteomes" id="UP000289555">
    <property type="component" value="Chromosome"/>
</dbReference>
<gene>
    <name evidence="5" type="ORF">HORIV_19430</name>
</gene>
<evidence type="ECO:0000313" key="5">
    <source>
        <dbReference type="EMBL" id="BBI49522.1"/>
    </source>
</evidence>
<proteinExistence type="inferred from homology"/>
<organism evidence="5 6">
    <name type="scientific">Vreelandella olivaria</name>
    <dbReference type="NCBI Taxonomy" id="390919"/>
    <lineage>
        <taxon>Bacteria</taxon>
        <taxon>Pseudomonadati</taxon>
        <taxon>Pseudomonadota</taxon>
        <taxon>Gammaproteobacteria</taxon>
        <taxon>Oceanospirillales</taxon>
        <taxon>Halomonadaceae</taxon>
        <taxon>Vreelandella</taxon>
    </lineage>
</organism>
<evidence type="ECO:0000256" key="3">
    <source>
        <dbReference type="ARBA" id="ARBA00022729"/>
    </source>
</evidence>
<keyword evidence="6" id="KW-1185">Reference proteome</keyword>
<dbReference type="EMBL" id="AP019416">
    <property type="protein sequence ID" value="BBI49522.1"/>
    <property type="molecule type" value="Genomic_DNA"/>
</dbReference>
<evidence type="ECO:0000259" key="4">
    <source>
        <dbReference type="Pfam" id="PF00496"/>
    </source>
</evidence>
<keyword evidence="2" id="KW-0813">Transport</keyword>
<dbReference type="SUPFAM" id="SSF53850">
    <property type="entry name" value="Periplasmic binding protein-like II"/>
    <property type="match status" value="1"/>
</dbReference>
<dbReference type="PANTHER" id="PTHR30290:SF9">
    <property type="entry name" value="OLIGOPEPTIDE-BINDING PROTEIN APPA"/>
    <property type="match status" value="1"/>
</dbReference>
<comment type="similarity">
    <text evidence="1">Belongs to the bacterial solute-binding protein 5 family.</text>
</comment>
<evidence type="ECO:0000256" key="1">
    <source>
        <dbReference type="ARBA" id="ARBA00005695"/>
    </source>
</evidence>
<accession>A0ABN5WU87</accession>
<dbReference type="Pfam" id="PF00496">
    <property type="entry name" value="SBP_bac_5"/>
    <property type="match status" value="1"/>
</dbReference>
<dbReference type="InterPro" id="IPR039424">
    <property type="entry name" value="SBP_5"/>
</dbReference>
<evidence type="ECO:0000256" key="2">
    <source>
        <dbReference type="ARBA" id="ARBA00022448"/>
    </source>
</evidence>
<keyword evidence="3" id="KW-0732">Signal</keyword>
<reference evidence="6" key="1">
    <citation type="journal article" date="2019" name="Microbiol. Resour. Announc.">
        <title>Complete Genome Sequence of Halomonas olivaria, a Moderately Halophilic Bacterium Isolated from Olive Processing Effluents, Obtained by Nanopore Sequencing.</title>
        <authorList>
            <person name="Nagata S."/>
            <person name="Ii K.M."/>
            <person name="Tsukimi T."/>
            <person name="Miura M.C."/>
            <person name="Galipon J."/>
            <person name="Arakawa K."/>
        </authorList>
    </citation>
    <scope>NUCLEOTIDE SEQUENCE [LARGE SCALE GENOMIC DNA]</scope>
    <source>
        <strain evidence="6">TYRC17</strain>
    </source>
</reference>
<dbReference type="Gene3D" id="3.40.190.10">
    <property type="entry name" value="Periplasmic binding protein-like II"/>
    <property type="match status" value="1"/>
</dbReference>
<sequence length="250" mass="27237">MLAIGGEPEQGFDPLLGWGQYGNPLFQSTLLSRGKDLAPQPELATAWRLSEDRLTWTLTLREDARFADGTPLSADDVAYTFNAAAQAGGRADLSALAEATALDTHTVSLRLKAPRITFIDQLLTLGIVPRAERDNGYSDQYGRHPLGSGPYQLVEWQEGEQLIVERNPYFYGPTPVFERLVFLFTGEDATLSAAHAGQVDIASVPPALAANVPAHMQRVIMESVDNRGILFPCRRLMANTPPPAHPLATT</sequence>
<feature type="domain" description="Solute-binding protein family 5" evidence="4">
    <location>
        <begin position="39"/>
        <end position="210"/>
    </location>
</feature>
<dbReference type="PANTHER" id="PTHR30290">
    <property type="entry name" value="PERIPLASMIC BINDING COMPONENT OF ABC TRANSPORTER"/>
    <property type="match status" value="1"/>
</dbReference>